<dbReference type="PROSITE" id="PS00962">
    <property type="entry name" value="RIBOSOMAL_S2_1"/>
    <property type="match status" value="1"/>
</dbReference>
<feature type="region of interest" description="Disordered" evidence="7">
    <location>
        <begin position="222"/>
        <end position="255"/>
    </location>
</feature>
<dbReference type="InterPro" id="IPR018130">
    <property type="entry name" value="Ribosomal_uS2_CS"/>
</dbReference>
<dbReference type="AlphaFoldDB" id="A0A6S6TIF7"/>
<reference evidence="8" key="1">
    <citation type="submission" date="2020-01" db="EMBL/GenBank/DDBJ databases">
        <authorList>
            <person name="Meier V. D."/>
            <person name="Meier V D."/>
        </authorList>
    </citation>
    <scope>NUCLEOTIDE SEQUENCE</scope>
    <source>
        <strain evidence="8">HLG_WM_MAG_12</strain>
    </source>
</reference>
<dbReference type="InterPro" id="IPR005706">
    <property type="entry name" value="Ribosomal_uS2_bac/mit/plastid"/>
</dbReference>
<dbReference type="InterPro" id="IPR001865">
    <property type="entry name" value="Ribosomal_uS2"/>
</dbReference>
<dbReference type="EMBL" id="CACVAW010000067">
    <property type="protein sequence ID" value="CAA6815282.1"/>
    <property type="molecule type" value="Genomic_DNA"/>
</dbReference>
<comment type="similarity">
    <text evidence="1 5 6">Belongs to the universal ribosomal protein uS2 family.</text>
</comment>
<evidence type="ECO:0000256" key="5">
    <source>
        <dbReference type="HAMAP-Rule" id="MF_00291"/>
    </source>
</evidence>
<dbReference type="PROSITE" id="PS00963">
    <property type="entry name" value="RIBOSOMAL_S2_2"/>
    <property type="match status" value="1"/>
</dbReference>
<feature type="compositionally biased region" description="Basic and acidic residues" evidence="7">
    <location>
        <begin position="223"/>
        <end position="255"/>
    </location>
</feature>
<dbReference type="Gene3D" id="3.40.50.10490">
    <property type="entry name" value="Glucose-6-phosphate isomerase like protein, domain 1"/>
    <property type="match status" value="1"/>
</dbReference>
<evidence type="ECO:0000256" key="1">
    <source>
        <dbReference type="ARBA" id="ARBA00006242"/>
    </source>
</evidence>
<dbReference type="PRINTS" id="PR00395">
    <property type="entry name" value="RIBOSOMALS2"/>
</dbReference>
<dbReference type="HAMAP" id="MF_00291_B">
    <property type="entry name" value="Ribosomal_uS2_B"/>
    <property type="match status" value="1"/>
</dbReference>
<organism evidence="8">
    <name type="scientific">uncultured Campylobacterales bacterium</name>
    <dbReference type="NCBI Taxonomy" id="352960"/>
    <lineage>
        <taxon>Bacteria</taxon>
        <taxon>Pseudomonadati</taxon>
        <taxon>Campylobacterota</taxon>
        <taxon>Epsilonproteobacteria</taxon>
        <taxon>Campylobacterales</taxon>
        <taxon>environmental samples</taxon>
    </lineage>
</organism>
<dbReference type="PANTHER" id="PTHR12534:SF0">
    <property type="entry name" value="SMALL RIBOSOMAL SUBUNIT PROTEIN US2M"/>
    <property type="match status" value="1"/>
</dbReference>
<dbReference type="FunFam" id="1.10.287.610:FF:000001">
    <property type="entry name" value="30S ribosomal protein S2"/>
    <property type="match status" value="1"/>
</dbReference>
<dbReference type="NCBIfam" id="TIGR01011">
    <property type="entry name" value="rpsB_bact"/>
    <property type="match status" value="1"/>
</dbReference>
<evidence type="ECO:0000256" key="7">
    <source>
        <dbReference type="SAM" id="MobiDB-lite"/>
    </source>
</evidence>
<gene>
    <name evidence="5" type="primary">rpsB</name>
    <name evidence="8" type="ORF">HELGO_WM9023</name>
</gene>
<proteinExistence type="inferred from homology"/>
<dbReference type="PANTHER" id="PTHR12534">
    <property type="entry name" value="30S RIBOSOMAL PROTEIN S2 PROKARYOTIC AND ORGANELLAR"/>
    <property type="match status" value="1"/>
</dbReference>
<keyword evidence="2 5" id="KW-0689">Ribosomal protein</keyword>
<protein>
    <recommendedName>
        <fullName evidence="4 5">Small ribosomal subunit protein uS2</fullName>
    </recommendedName>
</protein>
<dbReference type="GO" id="GO:0022627">
    <property type="term" value="C:cytosolic small ribosomal subunit"/>
    <property type="evidence" value="ECO:0007669"/>
    <property type="project" value="TreeGrafter"/>
</dbReference>
<name>A0A6S6TIF7_9BACT</name>
<evidence type="ECO:0000256" key="6">
    <source>
        <dbReference type="RuleBase" id="RU003631"/>
    </source>
</evidence>
<dbReference type="SUPFAM" id="SSF52313">
    <property type="entry name" value="Ribosomal protein S2"/>
    <property type="match status" value="1"/>
</dbReference>
<evidence type="ECO:0000256" key="2">
    <source>
        <dbReference type="ARBA" id="ARBA00022980"/>
    </source>
</evidence>
<dbReference type="Pfam" id="PF00318">
    <property type="entry name" value="Ribosomal_S2"/>
    <property type="match status" value="1"/>
</dbReference>
<evidence type="ECO:0000256" key="3">
    <source>
        <dbReference type="ARBA" id="ARBA00023274"/>
    </source>
</evidence>
<evidence type="ECO:0000313" key="8">
    <source>
        <dbReference type="EMBL" id="CAA6815282.1"/>
    </source>
</evidence>
<dbReference type="GO" id="GO:0006412">
    <property type="term" value="P:translation"/>
    <property type="evidence" value="ECO:0007669"/>
    <property type="project" value="UniProtKB-UniRule"/>
</dbReference>
<dbReference type="GO" id="GO:0003735">
    <property type="term" value="F:structural constituent of ribosome"/>
    <property type="evidence" value="ECO:0007669"/>
    <property type="project" value="InterPro"/>
</dbReference>
<keyword evidence="3 5" id="KW-0687">Ribonucleoprotein</keyword>
<evidence type="ECO:0000256" key="4">
    <source>
        <dbReference type="ARBA" id="ARBA00035256"/>
    </source>
</evidence>
<dbReference type="InterPro" id="IPR023591">
    <property type="entry name" value="Ribosomal_uS2_flav_dom_sf"/>
</dbReference>
<accession>A0A6S6TIF7</accession>
<sequence length="255" mass="29207">MVAMKDLLECGVHFGHQTRRWNPKMKKYIFGDRKNIHIIDLQKTLRYFRYTYNIVRDASVEGKTILFVGTKKQASKAVENFAKNCDMPYVNYRWLGGMLTNFGTIKKSIKKLDVIEKMDEAGQLDLLTKKEALILRRKKEKLTSYFGGIRDMKNLPDMIFVVDTVKEHVAIQEARNLGIPVIAPIDTNCDPDMVDFPIPGNDDAIRAIQLFCREVSDAISEGKALRDENSKEKDEKEVAKEEVAQTTEKEAQEAN</sequence>
<dbReference type="CDD" id="cd01425">
    <property type="entry name" value="RPS2"/>
    <property type="match status" value="1"/>
</dbReference>
<dbReference type="Gene3D" id="1.10.287.610">
    <property type="entry name" value="Helix hairpin bin"/>
    <property type="match status" value="1"/>
</dbReference>